<sequence length="346" mass="38379">MAPTVARSPMDVASAAPVSSENPEMPPFDPAVHLAFELPTSRHSFTELGMSRPKNAPDMCYTEPFQLFSEEGVKMIRRDLLRKETATWISSMWNHPATVKRISEAFGLPLRVLGRRGEVGHANVQLGPEGVEGVYKLTEVPSGPLTEAAARPSQYDEILTDSWHRDSTQIVCVVMLSDTSTMVGGETAIRTGDGSIIKARGAKMGGAVLMQGCHTTHAALRATNAVERISMVTSFAFADPDLDDSGTSLRSMDPKHQDGALVQNHFLLHKLAKLRDRIDVAMEKIAAGEQAKELPKREDVEPWVAEQIEFLKHTSWELFERHPTYLYKDIPEETFRRYLPVPQTSS</sequence>
<reference evidence="2 3" key="1">
    <citation type="submission" date="2024-06" db="EMBL/GenBank/DDBJ databases">
        <title>Complete genome of Phlyctema vagabunda strain 19-DSS-EL-015.</title>
        <authorList>
            <person name="Fiorenzani C."/>
        </authorList>
    </citation>
    <scope>NUCLEOTIDE SEQUENCE [LARGE SCALE GENOMIC DNA]</scope>
    <source>
        <strain evidence="2 3">19-DSS-EL-015</strain>
    </source>
</reference>
<accession>A0ABR4PAG3</accession>
<evidence type="ECO:0000313" key="3">
    <source>
        <dbReference type="Proteomes" id="UP001629113"/>
    </source>
</evidence>
<dbReference type="PANTHER" id="PTHR41677:SF1">
    <property type="entry name" value="FE2OG DIOXYGENASE DOMAIN-CONTAINING PROTEIN"/>
    <property type="match status" value="1"/>
</dbReference>
<dbReference type="EMBL" id="JBFCZG010000007">
    <property type="protein sequence ID" value="KAL3420309.1"/>
    <property type="molecule type" value="Genomic_DNA"/>
</dbReference>
<dbReference type="Proteomes" id="UP001629113">
    <property type="component" value="Unassembled WGS sequence"/>
</dbReference>
<evidence type="ECO:0000313" key="2">
    <source>
        <dbReference type="EMBL" id="KAL3420309.1"/>
    </source>
</evidence>
<feature type="region of interest" description="Disordered" evidence="1">
    <location>
        <begin position="1"/>
        <end position="26"/>
    </location>
</feature>
<evidence type="ECO:0000256" key="1">
    <source>
        <dbReference type="SAM" id="MobiDB-lite"/>
    </source>
</evidence>
<organism evidence="2 3">
    <name type="scientific">Phlyctema vagabunda</name>
    <dbReference type="NCBI Taxonomy" id="108571"/>
    <lineage>
        <taxon>Eukaryota</taxon>
        <taxon>Fungi</taxon>
        <taxon>Dikarya</taxon>
        <taxon>Ascomycota</taxon>
        <taxon>Pezizomycotina</taxon>
        <taxon>Leotiomycetes</taxon>
        <taxon>Helotiales</taxon>
        <taxon>Dermateaceae</taxon>
        <taxon>Phlyctema</taxon>
    </lineage>
</organism>
<dbReference type="PANTHER" id="PTHR41677">
    <property type="entry name" value="YALI0B19030P"/>
    <property type="match status" value="1"/>
</dbReference>
<keyword evidence="3" id="KW-1185">Reference proteome</keyword>
<protein>
    <submittedName>
        <fullName evidence="2">Uncharacterized protein</fullName>
    </submittedName>
</protein>
<gene>
    <name evidence="2" type="ORF">PVAG01_08808</name>
</gene>
<name>A0ABR4PAG3_9HELO</name>
<comment type="caution">
    <text evidence="2">The sequence shown here is derived from an EMBL/GenBank/DDBJ whole genome shotgun (WGS) entry which is preliminary data.</text>
</comment>
<proteinExistence type="predicted"/>